<evidence type="ECO:0000256" key="1">
    <source>
        <dbReference type="SAM" id="MobiDB-lite"/>
    </source>
</evidence>
<reference evidence="3 4" key="2">
    <citation type="submission" date="2015-10" db="EMBL/GenBank/DDBJ databases">
        <title>Draft Genome Sequence of Prosthecomicrobium hirschii ATCC 27832.</title>
        <authorList>
            <person name="Daniel J."/>
            <person name="Givan S.A."/>
            <person name="Brun Y.V."/>
            <person name="Brown P.J."/>
        </authorList>
    </citation>
    <scope>NUCLEOTIDE SEQUENCE [LARGE SCALE GENOMIC DNA]</scope>
    <source>
        <strain evidence="3 4">16</strain>
    </source>
</reference>
<protein>
    <recommendedName>
        <fullName evidence="2">DUF4167 domain-containing protein</fullName>
    </recommendedName>
</protein>
<name>A0A0P6W3M4_9HYPH</name>
<accession>A0A0P6W3M4</accession>
<feature type="region of interest" description="Disordered" evidence="1">
    <location>
        <begin position="337"/>
        <end position="402"/>
    </location>
</feature>
<feature type="region of interest" description="Disordered" evidence="1">
    <location>
        <begin position="113"/>
        <end position="306"/>
    </location>
</feature>
<dbReference type="STRING" id="665126.ABB55_12850"/>
<reference evidence="3 4" key="1">
    <citation type="submission" date="2015-09" db="EMBL/GenBank/DDBJ databases">
        <authorList>
            <person name="Jackson K.R."/>
            <person name="Lunt B.L."/>
            <person name="Fisher J.N.B."/>
            <person name="Gardner A.V."/>
            <person name="Bailey M.E."/>
            <person name="Deus L.M."/>
            <person name="Earl A.S."/>
            <person name="Gibby P.D."/>
            <person name="Hartmann K.A."/>
            <person name="Liu J.E."/>
            <person name="Manci A.M."/>
            <person name="Nielsen D.A."/>
            <person name="Solomon M.B."/>
            <person name="Breakwell D.P."/>
            <person name="Burnett S.H."/>
            <person name="Grose J.H."/>
        </authorList>
    </citation>
    <scope>NUCLEOTIDE SEQUENCE [LARGE SCALE GENOMIC DNA]</scope>
    <source>
        <strain evidence="3 4">16</strain>
    </source>
</reference>
<gene>
    <name evidence="3" type="ORF">ABB55_12850</name>
</gene>
<feature type="compositionally biased region" description="Low complexity" evidence="1">
    <location>
        <begin position="1"/>
        <end position="18"/>
    </location>
</feature>
<organism evidence="3 4">
    <name type="scientific">Prosthecodimorpha hirschii</name>
    <dbReference type="NCBI Taxonomy" id="665126"/>
    <lineage>
        <taxon>Bacteria</taxon>
        <taxon>Pseudomonadati</taxon>
        <taxon>Pseudomonadota</taxon>
        <taxon>Alphaproteobacteria</taxon>
        <taxon>Hyphomicrobiales</taxon>
        <taxon>Ancalomicrobiaceae</taxon>
        <taxon>Prosthecodimorpha</taxon>
    </lineage>
</organism>
<proteinExistence type="predicted"/>
<dbReference type="Proteomes" id="UP000048984">
    <property type="component" value="Unassembled WGS sequence"/>
</dbReference>
<feature type="domain" description="DUF4167" evidence="2">
    <location>
        <begin position="2"/>
        <end position="79"/>
    </location>
</feature>
<feature type="region of interest" description="Disordered" evidence="1">
    <location>
        <begin position="1"/>
        <end position="28"/>
    </location>
</feature>
<feature type="compositionally biased region" description="Basic and acidic residues" evidence="1">
    <location>
        <begin position="142"/>
        <end position="173"/>
    </location>
</feature>
<evidence type="ECO:0000259" key="2">
    <source>
        <dbReference type="Pfam" id="PF13763"/>
    </source>
</evidence>
<feature type="compositionally biased region" description="Low complexity" evidence="1">
    <location>
        <begin position="363"/>
        <end position="382"/>
    </location>
</feature>
<dbReference type="Pfam" id="PF13763">
    <property type="entry name" value="DUF4167"/>
    <property type="match status" value="1"/>
</dbReference>
<sequence>MRGRGNNSNNSNRKGPNPLTRSYESNGPDVKVRGTALHIAEKYVALSRDASASGDRVLAENYMQHAEHYYRIIAAAQAQLQQPITIMRTDIQSEDEDYEDDVDTSADFRPTPAVIEQPQPYVEDLASQPQPVLPERAPYQPREMRDGNRDRDGRERDGRDRDGNRDRFGDRQRHNGSGRPYRDRNDRGPDQRGERGPDMRGERGPDQRGERGPDQRAERGPDMRGERPEGRYERQDRPDRGQQRPYEPRFEDREGRPPRENREPREFRGDREPRENREPRDYREPRAERRPEPAYEPRAERHEQPVIEERAIEPVAAPVVAAPVAVAPVVSAPAVEPVSDLPPFITGAPREAEAPVKKRRPRAAAAAPAAEATPAAAPAAPRTRTRKAVAVEAAPEPTGADD</sequence>
<feature type="compositionally biased region" description="Basic and acidic residues" evidence="1">
    <location>
        <begin position="180"/>
        <end position="306"/>
    </location>
</feature>
<evidence type="ECO:0000313" key="3">
    <source>
        <dbReference type="EMBL" id="KPL52996.1"/>
    </source>
</evidence>
<keyword evidence="4" id="KW-1185">Reference proteome</keyword>
<comment type="caution">
    <text evidence="3">The sequence shown here is derived from an EMBL/GenBank/DDBJ whole genome shotgun (WGS) entry which is preliminary data.</text>
</comment>
<dbReference type="AlphaFoldDB" id="A0A0P6W3M4"/>
<dbReference type="InterPro" id="IPR025430">
    <property type="entry name" value="DUF4167"/>
</dbReference>
<dbReference type="EMBL" id="LJYW01000001">
    <property type="protein sequence ID" value="KPL52996.1"/>
    <property type="molecule type" value="Genomic_DNA"/>
</dbReference>
<evidence type="ECO:0000313" key="4">
    <source>
        <dbReference type="Proteomes" id="UP000048984"/>
    </source>
</evidence>